<evidence type="ECO:0000313" key="1">
    <source>
        <dbReference type="EMBL" id="TWH15992.1"/>
    </source>
</evidence>
<name>A0A660C495_9PSEU</name>
<dbReference type="RefSeq" id="WP_030534164.1">
    <property type="nucleotide sequence ID" value="NZ_JOIJ01000025.1"/>
</dbReference>
<keyword evidence="2" id="KW-1185">Reference proteome</keyword>
<comment type="caution">
    <text evidence="1">The sequence shown here is derived from an EMBL/GenBank/DDBJ whole genome shotgun (WGS) entry which is preliminary data.</text>
</comment>
<organism evidence="1 2">
    <name type="scientific">Prauserella rugosa</name>
    <dbReference type="NCBI Taxonomy" id="43354"/>
    <lineage>
        <taxon>Bacteria</taxon>
        <taxon>Bacillati</taxon>
        <taxon>Actinomycetota</taxon>
        <taxon>Actinomycetes</taxon>
        <taxon>Pseudonocardiales</taxon>
        <taxon>Pseudonocardiaceae</taxon>
        <taxon>Prauserella</taxon>
    </lineage>
</organism>
<dbReference type="Proteomes" id="UP000317303">
    <property type="component" value="Unassembled WGS sequence"/>
</dbReference>
<sequence length="81" mass="8937">MIPQLQRLTRPPVAGLAPHERDYLAYEDTAIARALQARARELRAAAHPGLEVVIAELDAIAYTLAARAHAYRHPEGPPYVD</sequence>
<accession>A0A660C495</accession>
<dbReference type="AlphaFoldDB" id="A0A660C495"/>
<dbReference type="EMBL" id="VLJV01000002">
    <property type="protein sequence ID" value="TWH15992.1"/>
    <property type="molecule type" value="Genomic_DNA"/>
</dbReference>
<proteinExistence type="predicted"/>
<gene>
    <name evidence="1" type="ORF">JD82_04980</name>
</gene>
<evidence type="ECO:0000313" key="2">
    <source>
        <dbReference type="Proteomes" id="UP000317303"/>
    </source>
</evidence>
<protein>
    <submittedName>
        <fullName evidence="1">Uncharacterized protein</fullName>
    </submittedName>
</protein>
<reference evidence="1 2" key="1">
    <citation type="submission" date="2019-07" db="EMBL/GenBank/DDBJ databases">
        <title>R&amp;d 2014.</title>
        <authorList>
            <person name="Klenk H.-P."/>
        </authorList>
    </citation>
    <scope>NUCLEOTIDE SEQUENCE [LARGE SCALE GENOMIC DNA]</scope>
    <source>
        <strain evidence="1 2">DSM 43194</strain>
    </source>
</reference>